<feature type="transmembrane region" description="Helical" evidence="1">
    <location>
        <begin position="25"/>
        <end position="47"/>
    </location>
</feature>
<protein>
    <submittedName>
        <fullName evidence="2">Conjugal transfer protein TraD</fullName>
    </submittedName>
</protein>
<dbReference type="AlphaFoldDB" id="A0A1B6VYW7"/>
<organism evidence="2 3">
    <name type="scientific">Eikenella halliae</name>
    <dbReference type="NCBI Taxonomy" id="1795832"/>
    <lineage>
        <taxon>Bacteria</taxon>
        <taxon>Pseudomonadati</taxon>
        <taxon>Pseudomonadota</taxon>
        <taxon>Betaproteobacteria</taxon>
        <taxon>Neisseriales</taxon>
        <taxon>Neisseriaceae</taxon>
        <taxon>Eikenella</taxon>
    </lineage>
</organism>
<dbReference type="RefSeq" id="WP_064089624.1">
    <property type="nucleotide sequence ID" value="NZ_LXSQ01000014.1"/>
</dbReference>
<dbReference type="Pfam" id="PF14348">
    <property type="entry name" value="DtrJ-like"/>
    <property type="match status" value="1"/>
</dbReference>
<sequence length="251" mass="28750">MAKNNRQDLVAESLVLRFLTAPVKLLKIILLVIAILFGSSIILQSYFYRPDLLQREIENTLQLGNQSLWQQWTASDERLPEHNRMSSENGSPDTGINLTLTRYTYTALSTVLYEWIPLNYLLESNPGDIGYSFKEQFLEPNRGYLERFDQVIRIISLRLGNIAFLSIFALYLSLLAVIDGLVQRRIRQENASRESAGIYHRAKYWRTGIVSTSSVLYLSTPFSVSPLWLLIPVCGGAGMLYLQAKYLKKYL</sequence>
<feature type="transmembrane region" description="Helical" evidence="1">
    <location>
        <begin position="203"/>
        <end position="220"/>
    </location>
</feature>
<gene>
    <name evidence="2" type="ORF">A7Q00_05585</name>
</gene>
<accession>A0A1B6VYW7</accession>
<evidence type="ECO:0000313" key="3">
    <source>
        <dbReference type="Proteomes" id="UP000077726"/>
    </source>
</evidence>
<dbReference type="Proteomes" id="UP000077726">
    <property type="component" value="Unassembled WGS sequence"/>
</dbReference>
<feature type="transmembrane region" description="Helical" evidence="1">
    <location>
        <begin position="162"/>
        <end position="182"/>
    </location>
</feature>
<keyword evidence="1" id="KW-0812">Transmembrane</keyword>
<dbReference type="STRING" id="1795832.A7Q00_05585"/>
<proteinExistence type="predicted"/>
<comment type="caution">
    <text evidence="2">The sequence shown here is derived from an EMBL/GenBank/DDBJ whole genome shotgun (WGS) entry which is preliminary data.</text>
</comment>
<keyword evidence="3" id="KW-1185">Reference proteome</keyword>
<reference evidence="3" key="1">
    <citation type="submission" date="2016-05" db="EMBL/GenBank/DDBJ databases">
        <title>Draft genome of Corynebacterium afermentans subsp. afermentans LCDC 88199T.</title>
        <authorList>
            <person name="Bernier A.-M."/>
            <person name="Bernard K."/>
        </authorList>
    </citation>
    <scope>NUCLEOTIDE SEQUENCE [LARGE SCALE GENOMIC DNA]</scope>
    <source>
        <strain evidence="3">NML130454</strain>
    </source>
</reference>
<keyword evidence="1" id="KW-1133">Transmembrane helix</keyword>
<name>A0A1B6VYW7_9NEIS</name>
<evidence type="ECO:0000313" key="2">
    <source>
        <dbReference type="EMBL" id="OAM43374.1"/>
    </source>
</evidence>
<dbReference type="OrthoDB" id="8443503at2"/>
<dbReference type="InterPro" id="IPR022266">
    <property type="entry name" value="DtrJ-like"/>
</dbReference>
<keyword evidence="1" id="KW-0472">Membrane</keyword>
<dbReference type="EMBL" id="LXSQ01000014">
    <property type="protein sequence ID" value="OAM43374.1"/>
    <property type="molecule type" value="Genomic_DNA"/>
</dbReference>
<evidence type="ECO:0000256" key="1">
    <source>
        <dbReference type="SAM" id="Phobius"/>
    </source>
</evidence>